<proteinExistence type="predicted"/>
<gene>
    <name evidence="1" type="ORF">LFA_0115</name>
</gene>
<accession>A0A098FZF3</accession>
<evidence type="ECO:0000313" key="1">
    <source>
        <dbReference type="EMBL" id="CEG55597.1"/>
    </source>
</evidence>
<dbReference type="EMBL" id="LN614827">
    <property type="protein sequence ID" value="CEG55597.1"/>
    <property type="molecule type" value="Genomic_DNA"/>
</dbReference>
<organism evidence="1 2">
    <name type="scientific">Legionella fallonii LLAP-10</name>
    <dbReference type="NCBI Taxonomy" id="1212491"/>
    <lineage>
        <taxon>Bacteria</taxon>
        <taxon>Pseudomonadati</taxon>
        <taxon>Pseudomonadota</taxon>
        <taxon>Gammaproteobacteria</taxon>
        <taxon>Legionellales</taxon>
        <taxon>Legionellaceae</taxon>
        <taxon>Legionella</taxon>
    </lineage>
</organism>
<dbReference type="STRING" id="1212491.LFA_0115"/>
<protein>
    <recommendedName>
        <fullName evidence="3">Dot/Icm T4SS effector</fullName>
    </recommendedName>
</protein>
<reference evidence="2" key="1">
    <citation type="submission" date="2014-09" db="EMBL/GenBank/DDBJ databases">
        <authorList>
            <person name="Gomez-Valero L."/>
        </authorList>
    </citation>
    <scope>NUCLEOTIDE SEQUENCE [LARGE SCALE GENOMIC DNA]</scope>
    <source>
        <strain evidence="2">ATCC700992</strain>
    </source>
</reference>
<name>A0A098FZF3_9GAMM</name>
<dbReference type="KEGG" id="lfa:LFA_0115"/>
<evidence type="ECO:0008006" key="3">
    <source>
        <dbReference type="Google" id="ProtNLM"/>
    </source>
</evidence>
<dbReference type="OrthoDB" id="5631291at2"/>
<dbReference type="RefSeq" id="WP_052673793.1">
    <property type="nucleotide sequence ID" value="NZ_LN614827.1"/>
</dbReference>
<dbReference type="HOGENOM" id="CLU_259579_0_0_6"/>
<keyword evidence="2" id="KW-1185">Reference proteome</keyword>
<dbReference type="Proteomes" id="UP000032430">
    <property type="component" value="Chromosome I"/>
</dbReference>
<sequence length="1328" mass="152132">MKQLAALIKEQIQQLKNEPLSEWLLSHFREDAHTLDELFAERQEVSGAHEEPIFPLLPAQQLFFSLPLFIFNTYAPASLRQEFARHFLASTELIPEEPSSVDPLMNRELSEQLADYKAAWPIIMALYQQGCSDLLQILNQADEASLRALMRFARGSDLTSLVETFLAHNSSELELINRHRLIQFLRQPDLSGWLLEFLEALVCQASNVISLKLLILILKPENNEFSKRQEIRTFLAQYPFAIHLETLRAVIYFYSDELQTKPYSPVSQSFLSLLHDLMMRMDTAGQRELMARLDQERLLFIIDLCLRGCASSDELLQQECKFLLLLLCSESLVADKHRLALIKTRLARADTYLLGDDPYLLALAKEVQDSAVSVEFPTRSNTAEHVAHGLWIEQLLTSPRFVAACTAREIQQLCDRYHLLSVTLTRREYSLLIASFKDELPYEGEIQKNLGRVSHHEAHHPEAKEYWLNKRSHLHSFIRDSVIHALLIRLDRACDEGKSQNLVMAEKALETLYSYYNQTIPRLRPDLLFRAINYAYSPWMRDMGYLLSHQSVLLSWLQQYLPAYTTSFISLQRKKEVKLHDLAGEELGFLNEFNEALTFIEAEVVLLIDTDAVKANEPVYDKQGTLLGYLTETGHMRSADLLQKNVSAQLLARVPQTELALSPDGLSLLVRHTLYEESLDVLYEADSVGKGSAKHLWLEEQISAAIRDCEQNLSSVIFNSVVTHHNDKAVFSLLAFLRHKDNAILLFHNILNHDEQRERLFQGEFKEEAQQFLDKQGLVQCLAYYMANFHNKPWFADGLAYFARCAKKQKKEHLLADALDLLANEMKAKQLDDVVNALVSSEATAQVLLQELLNDRAHLAVQQIKSTEIERVIQHFGQKQLVVALRTLNKLSQWENSSLYKLVLHSLNNNYEQLFEVRGAHYIATSSWQSDELNELACFISQHLEKKSTLDCDGIIGYKVLGELIFRSAYAGQISSFYREKQFNPGIARLSFTRPFLEQLVDKFWIPEGVKEQFADTIERIKSWSDEQSPLQKEVGGYRVLIDWRHLIKQTWNEIQKKKLPIICAYLLNYSGAKKPLAFLLRDYINAFQDVPDYLYPVVRLLKQFPQRDVSAVVFDVLEAMALKNPRLLDKTVLQCMAYYYTKKNAILENESPLAELHLLTYFGQNKKYALVHAGCNELLETCDDQGVKAKLTKGAYEARIEADLSLSLGYFHFGLIKFFKRLWHYGFNAKNNSSGIVAFCEDNEPPPRIVRSGEEVSVPASCAKVSVAYLEFTEKRRQLINLLATIRHCPAPVSLMTRPSQSGQSLFSSKGLTEESVVVKEQTAVPM</sequence>
<evidence type="ECO:0000313" key="2">
    <source>
        <dbReference type="Proteomes" id="UP000032430"/>
    </source>
</evidence>